<proteinExistence type="predicted"/>
<dbReference type="AlphaFoldDB" id="X0WUY3"/>
<reference evidence="1" key="1">
    <citation type="journal article" date="2014" name="Front. Microbiol.">
        <title>High frequency of phylogenetically diverse reductive dehalogenase-homologous genes in deep subseafloor sedimentary metagenomes.</title>
        <authorList>
            <person name="Kawai M."/>
            <person name="Futagami T."/>
            <person name="Toyoda A."/>
            <person name="Takaki Y."/>
            <person name="Nishi S."/>
            <person name="Hori S."/>
            <person name="Arai W."/>
            <person name="Tsubouchi T."/>
            <person name="Morono Y."/>
            <person name="Uchiyama I."/>
            <person name="Ito T."/>
            <person name="Fujiyama A."/>
            <person name="Inagaki F."/>
            <person name="Takami H."/>
        </authorList>
    </citation>
    <scope>NUCLEOTIDE SEQUENCE</scope>
    <source>
        <strain evidence="1">Expedition CK06-06</strain>
    </source>
</reference>
<feature type="non-terminal residue" evidence="1">
    <location>
        <position position="50"/>
    </location>
</feature>
<organism evidence="1">
    <name type="scientific">marine sediment metagenome</name>
    <dbReference type="NCBI Taxonomy" id="412755"/>
    <lineage>
        <taxon>unclassified sequences</taxon>
        <taxon>metagenomes</taxon>
        <taxon>ecological metagenomes</taxon>
    </lineage>
</organism>
<protein>
    <submittedName>
        <fullName evidence="1">Uncharacterized protein</fullName>
    </submittedName>
</protein>
<name>X0WUY3_9ZZZZ</name>
<sequence length="50" mass="5829">MTKSDKIKKTIGHKIVKFRLNPSWDSAGYKHYDPEIHLDNGIVIRFLTSE</sequence>
<gene>
    <name evidence="1" type="ORF">S01H1_73072</name>
</gene>
<accession>X0WUY3</accession>
<dbReference type="EMBL" id="BARS01048800">
    <property type="protein sequence ID" value="GAG28298.1"/>
    <property type="molecule type" value="Genomic_DNA"/>
</dbReference>
<evidence type="ECO:0000313" key="1">
    <source>
        <dbReference type="EMBL" id="GAG28298.1"/>
    </source>
</evidence>
<comment type="caution">
    <text evidence="1">The sequence shown here is derived from an EMBL/GenBank/DDBJ whole genome shotgun (WGS) entry which is preliminary data.</text>
</comment>